<comment type="similarity">
    <text evidence="1 11">Belongs to the PyrK family.</text>
</comment>
<dbReference type="InterPro" id="IPR050353">
    <property type="entry name" value="PyrK_electron_transfer"/>
</dbReference>
<dbReference type="HAMAP" id="MF_01211">
    <property type="entry name" value="DHODB_Fe_S_bind"/>
    <property type="match status" value="1"/>
</dbReference>
<proteinExistence type="inferred from homology"/>
<evidence type="ECO:0000256" key="9">
    <source>
        <dbReference type="ARBA" id="ARBA00023004"/>
    </source>
</evidence>
<comment type="subunit">
    <text evidence="11">Heterotetramer of 2 PyrK and 2 PyrD type B subunits.</text>
</comment>
<accession>A0A369LQ41</accession>
<keyword evidence="3 11" id="KW-0285">Flavoprotein</keyword>
<dbReference type="PANTHER" id="PTHR43513:SF3">
    <property type="entry name" value="DIHYDROOROTATE DEHYDROGENASE B (NAD(+)), ELECTRON TRANSFER SUBUNIT-RELATED"/>
    <property type="match status" value="1"/>
</dbReference>
<protein>
    <recommendedName>
        <fullName evidence="11">Dihydroorotate dehydrogenase B (NAD(+)), electron transfer subunit</fullName>
    </recommendedName>
    <alternativeName>
        <fullName evidence="11">Dihydroorotate oxidase B, electron transfer subunit</fullName>
    </alternativeName>
</protein>
<organism evidence="15 16">
    <name type="scientific">Slackia isoflavoniconvertens</name>
    <dbReference type="NCBI Taxonomy" id="572010"/>
    <lineage>
        <taxon>Bacteria</taxon>
        <taxon>Bacillati</taxon>
        <taxon>Actinomycetota</taxon>
        <taxon>Coriobacteriia</taxon>
        <taxon>Eggerthellales</taxon>
        <taxon>Eggerthellaceae</taxon>
        <taxon>Slackia</taxon>
    </lineage>
</organism>
<dbReference type="InterPro" id="IPR039261">
    <property type="entry name" value="FNR_nucleotide-bd"/>
</dbReference>
<feature type="binding site" evidence="11 12">
    <location>
        <begin position="78"/>
        <end position="80"/>
    </location>
    <ligand>
        <name>FAD</name>
        <dbReference type="ChEBI" id="CHEBI:57692"/>
    </ligand>
</feature>
<comment type="caution">
    <text evidence="15">The sequence shown here is derived from an EMBL/GenBank/DDBJ whole genome shotgun (WGS) entry which is preliminary data.</text>
</comment>
<evidence type="ECO:0000259" key="14">
    <source>
        <dbReference type="PROSITE" id="PS51384"/>
    </source>
</evidence>
<keyword evidence="5 11" id="KW-0479">Metal-binding</keyword>
<dbReference type="GO" id="GO:0044205">
    <property type="term" value="P:'de novo' UMP biosynthetic process"/>
    <property type="evidence" value="ECO:0007669"/>
    <property type="project" value="UniProtKB-UniRule"/>
</dbReference>
<name>A0A369LQ41_9ACTN</name>
<dbReference type="Gene3D" id="3.40.50.80">
    <property type="entry name" value="Nucleotide-binding domain of ferredoxin-NADP reductase (FNR) module"/>
    <property type="match status" value="1"/>
</dbReference>
<keyword evidence="6 11" id="KW-0274">FAD</keyword>
<dbReference type="GO" id="GO:0051537">
    <property type="term" value="F:2 iron, 2 sulfur cluster binding"/>
    <property type="evidence" value="ECO:0007669"/>
    <property type="project" value="UniProtKB-KW"/>
</dbReference>
<dbReference type="InterPro" id="IPR017927">
    <property type="entry name" value="FAD-bd_FR_type"/>
</dbReference>
<dbReference type="PIRSF" id="PIRSF006816">
    <property type="entry name" value="Cyc3_hyd_g"/>
    <property type="match status" value="1"/>
</dbReference>
<comment type="function">
    <text evidence="11">Responsible for channeling the electrons from the oxidation of dihydroorotate from the FMN redox center in the PyrD type B subunit to the ultimate electron acceptor NAD(+).</text>
</comment>
<dbReference type="GO" id="GO:0050660">
    <property type="term" value="F:flavin adenine dinucleotide binding"/>
    <property type="evidence" value="ECO:0007669"/>
    <property type="project" value="InterPro"/>
</dbReference>
<keyword evidence="10 11" id="KW-0411">Iron-sulfur</keyword>
<dbReference type="Gene3D" id="2.40.30.10">
    <property type="entry name" value="Translation factors"/>
    <property type="match status" value="1"/>
</dbReference>
<dbReference type="EMBL" id="PPTO01000003">
    <property type="protein sequence ID" value="RDB60218.1"/>
    <property type="molecule type" value="Genomic_DNA"/>
</dbReference>
<dbReference type="Pfam" id="PF10418">
    <property type="entry name" value="DHODB_Fe-S_bind"/>
    <property type="match status" value="1"/>
</dbReference>
<reference evidence="15 16" key="1">
    <citation type="journal article" date="2018" name="Elife">
        <title>Discovery and characterization of a prevalent human gut bacterial enzyme sufficient for the inactivation of a family of plant toxins.</title>
        <authorList>
            <person name="Koppel N."/>
            <person name="Bisanz J.E."/>
            <person name="Pandelia M.E."/>
            <person name="Turnbaugh P.J."/>
            <person name="Balskus E.P."/>
        </authorList>
    </citation>
    <scope>NUCLEOTIDE SEQUENCE [LARGE SCALE GENOMIC DNA]</scope>
    <source>
        <strain evidence="15 16">OB21 GAM31</strain>
    </source>
</reference>
<dbReference type="SUPFAM" id="SSF52343">
    <property type="entry name" value="Ferredoxin reductase-like, C-terminal NADP-linked domain"/>
    <property type="match status" value="1"/>
</dbReference>
<feature type="domain" description="FAD-binding FR-type" evidence="14">
    <location>
        <begin position="12"/>
        <end position="110"/>
    </location>
</feature>
<evidence type="ECO:0000256" key="8">
    <source>
        <dbReference type="ARBA" id="ARBA00022982"/>
    </source>
</evidence>
<dbReference type="InterPro" id="IPR023455">
    <property type="entry name" value="Dihydroorotate_DHASE_ETsu"/>
</dbReference>
<evidence type="ECO:0000256" key="2">
    <source>
        <dbReference type="ARBA" id="ARBA00022448"/>
    </source>
</evidence>
<dbReference type="GO" id="GO:0016491">
    <property type="term" value="F:oxidoreductase activity"/>
    <property type="evidence" value="ECO:0007669"/>
    <property type="project" value="InterPro"/>
</dbReference>
<dbReference type="GO" id="GO:0046872">
    <property type="term" value="F:metal ion binding"/>
    <property type="evidence" value="ECO:0007669"/>
    <property type="project" value="UniProtKB-KW"/>
</dbReference>
<keyword evidence="9 11" id="KW-0408">Iron</keyword>
<feature type="binding site" evidence="11 12">
    <location>
        <begin position="85"/>
        <end position="86"/>
    </location>
    <ligand>
        <name>FAD</name>
        <dbReference type="ChEBI" id="CHEBI:57692"/>
    </ligand>
</feature>
<evidence type="ECO:0000256" key="11">
    <source>
        <dbReference type="HAMAP-Rule" id="MF_01211"/>
    </source>
</evidence>
<keyword evidence="8 11" id="KW-0249">Electron transport</keyword>
<dbReference type="InterPro" id="IPR001433">
    <property type="entry name" value="OxRdtase_FAD/NAD-bd"/>
</dbReference>
<dbReference type="CDD" id="cd06218">
    <property type="entry name" value="DHOD_e_trans"/>
    <property type="match status" value="1"/>
</dbReference>
<dbReference type="InterPro" id="IPR019480">
    <property type="entry name" value="Dihydroorotate_DH_Fe-S-bd"/>
</dbReference>
<evidence type="ECO:0000256" key="6">
    <source>
        <dbReference type="ARBA" id="ARBA00022827"/>
    </source>
</evidence>
<comment type="cofactor">
    <cofactor evidence="11 12">
        <name>FAD</name>
        <dbReference type="ChEBI" id="CHEBI:57692"/>
    </cofactor>
    <text evidence="11 12">Binds 1 FAD per subunit.</text>
</comment>
<keyword evidence="4 11" id="KW-0001">2Fe-2S</keyword>
<sequence>MCECEAHNGTPAFEERACVVSNENLGPRLYKITLAAPKTAAAIRPGQFVHMLLPGFGAHILRRPFSVYAAKGDNVEIIYQTVGEGTAYLTEVEAGAVCSLISPLGHGWQPSEGKSLIVGGGVGAAPLFMFTEQLVREGREVEVVLGAQTASMMVTRGDYASLLGRDPIVATDDGSLGYAGFCTEPVREELARGGYSAVYCCGPTPLMRAVAAIAEEAGVPCWVSMEKRMACGVGACLSCVVETQAGKRRSCVDGPVFNAKELVW</sequence>
<feature type="binding site" evidence="11 12">
    <location>
        <begin position="63"/>
        <end position="66"/>
    </location>
    <ligand>
        <name>FAD</name>
        <dbReference type="ChEBI" id="CHEBI:57692"/>
    </ligand>
</feature>
<dbReference type="Gene3D" id="2.10.240.10">
    <property type="entry name" value="Dihydroorotate dehydrogenase, electron transfer subunit"/>
    <property type="match status" value="1"/>
</dbReference>
<evidence type="ECO:0000256" key="7">
    <source>
        <dbReference type="ARBA" id="ARBA00022975"/>
    </source>
</evidence>
<gene>
    <name evidence="11" type="primary">pyrK</name>
    <name evidence="15" type="ORF">C1881_02420</name>
</gene>
<evidence type="ECO:0000256" key="13">
    <source>
        <dbReference type="PIRSR" id="PIRSR006816-2"/>
    </source>
</evidence>
<evidence type="ECO:0000256" key="1">
    <source>
        <dbReference type="ARBA" id="ARBA00006422"/>
    </source>
</evidence>
<keyword evidence="2 11" id="KW-0813">Transport</keyword>
<feature type="binding site" evidence="11 13">
    <location>
        <position position="236"/>
    </location>
    <ligand>
        <name>[2Fe-2S] cluster</name>
        <dbReference type="ChEBI" id="CHEBI:190135"/>
    </ligand>
</feature>
<evidence type="ECO:0000256" key="10">
    <source>
        <dbReference type="ARBA" id="ARBA00023014"/>
    </source>
</evidence>
<comment type="cofactor">
    <cofactor evidence="11">
        <name>[2Fe-2S] cluster</name>
        <dbReference type="ChEBI" id="CHEBI:190135"/>
    </cofactor>
    <text evidence="11">Binds 1 [2Fe-2S] cluster per subunit.</text>
</comment>
<dbReference type="SUPFAM" id="SSF63380">
    <property type="entry name" value="Riboflavin synthase domain-like"/>
    <property type="match status" value="1"/>
</dbReference>
<evidence type="ECO:0000256" key="12">
    <source>
        <dbReference type="PIRSR" id="PIRSR006816-1"/>
    </source>
</evidence>
<keyword evidence="7 11" id="KW-0665">Pyrimidine biosynthesis</keyword>
<evidence type="ECO:0000313" key="15">
    <source>
        <dbReference type="EMBL" id="RDB60218.1"/>
    </source>
</evidence>
<feature type="binding site" evidence="11 13">
    <location>
        <position position="231"/>
    </location>
    <ligand>
        <name>[2Fe-2S] cluster</name>
        <dbReference type="ChEBI" id="CHEBI:190135"/>
    </ligand>
</feature>
<dbReference type="UniPathway" id="UPA00070">
    <property type="reaction ID" value="UER00945"/>
</dbReference>
<dbReference type="InterPro" id="IPR037117">
    <property type="entry name" value="Dihydroorotate_DH_ele_sf"/>
</dbReference>
<comment type="cofactor">
    <cofactor evidence="13">
        <name>[2Fe-2S] cluster</name>
        <dbReference type="ChEBI" id="CHEBI:190135"/>
    </cofactor>
    <text evidence="13">Binds 1 [2Fe-2S] cluster per subunit.</text>
</comment>
<dbReference type="InterPro" id="IPR017938">
    <property type="entry name" value="Riboflavin_synthase-like_b-brl"/>
</dbReference>
<dbReference type="GO" id="GO:0009055">
    <property type="term" value="F:electron transfer activity"/>
    <property type="evidence" value="ECO:0007669"/>
    <property type="project" value="UniProtKB-UniRule"/>
</dbReference>
<dbReference type="PANTHER" id="PTHR43513">
    <property type="entry name" value="DIHYDROOROTATE DEHYDROGENASE B (NAD(+)), ELECTRON TRANSFER SUBUNIT"/>
    <property type="match status" value="1"/>
</dbReference>
<dbReference type="PROSITE" id="PS51384">
    <property type="entry name" value="FAD_FR"/>
    <property type="match status" value="1"/>
</dbReference>
<evidence type="ECO:0000256" key="4">
    <source>
        <dbReference type="ARBA" id="ARBA00022714"/>
    </source>
</evidence>
<dbReference type="Pfam" id="PF00175">
    <property type="entry name" value="NAD_binding_1"/>
    <property type="match status" value="1"/>
</dbReference>
<dbReference type="InterPro" id="IPR012165">
    <property type="entry name" value="Cyt_c3_hydrogenase_gsu"/>
</dbReference>
<evidence type="ECO:0000313" key="16">
    <source>
        <dbReference type="Proteomes" id="UP000253975"/>
    </source>
</evidence>
<feature type="binding site" evidence="11 13">
    <location>
        <position position="239"/>
    </location>
    <ligand>
        <name>[2Fe-2S] cluster</name>
        <dbReference type="ChEBI" id="CHEBI:190135"/>
    </ligand>
</feature>
<evidence type="ECO:0000256" key="5">
    <source>
        <dbReference type="ARBA" id="ARBA00022723"/>
    </source>
</evidence>
<feature type="binding site" evidence="11 13">
    <location>
        <position position="251"/>
    </location>
    <ligand>
        <name>[2Fe-2S] cluster</name>
        <dbReference type="ChEBI" id="CHEBI:190135"/>
    </ligand>
</feature>
<dbReference type="RefSeq" id="WP_114614955.1">
    <property type="nucleotide sequence ID" value="NZ_PPTO01000003.1"/>
</dbReference>
<dbReference type="AlphaFoldDB" id="A0A369LQ41"/>
<evidence type="ECO:0000256" key="3">
    <source>
        <dbReference type="ARBA" id="ARBA00022630"/>
    </source>
</evidence>
<comment type="pathway">
    <text evidence="11">Pyrimidine metabolism; UMP biosynthesis via de novo pathway; orotate from (S)-dihydroorotate (NAD(+) route): step 1/1.</text>
</comment>
<dbReference type="Proteomes" id="UP000253975">
    <property type="component" value="Unassembled WGS sequence"/>
</dbReference>